<comment type="caution">
    <text evidence="2">The sequence shown here is derived from an EMBL/GenBank/DDBJ whole genome shotgun (WGS) entry which is preliminary data.</text>
</comment>
<proteinExistence type="predicted"/>
<feature type="compositionally biased region" description="Gly residues" evidence="1">
    <location>
        <begin position="43"/>
        <end position="69"/>
    </location>
</feature>
<protein>
    <submittedName>
        <fullName evidence="2">Uncharacterized protein</fullName>
    </submittedName>
</protein>
<keyword evidence="3" id="KW-1185">Reference proteome</keyword>
<sequence length="82" mass="8090">MCRIEPRRSRRKEKESKGQHRCVVVSEGNVGVEEIKSVSEEGASGGGGGGEGEGEGGGGGGGGRGGGGGGEERRFDGGDGLT</sequence>
<evidence type="ECO:0000313" key="2">
    <source>
        <dbReference type="EMBL" id="KAF7431974.1"/>
    </source>
</evidence>
<feature type="compositionally biased region" description="Low complexity" evidence="1">
    <location>
        <begin position="23"/>
        <end position="32"/>
    </location>
</feature>
<accession>A0A834UD54</accession>
<organism evidence="2 3">
    <name type="scientific">Vespula pensylvanica</name>
    <name type="common">Western yellow jacket</name>
    <name type="synonym">Wasp</name>
    <dbReference type="NCBI Taxonomy" id="30213"/>
    <lineage>
        <taxon>Eukaryota</taxon>
        <taxon>Metazoa</taxon>
        <taxon>Ecdysozoa</taxon>
        <taxon>Arthropoda</taxon>
        <taxon>Hexapoda</taxon>
        <taxon>Insecta</taxon>
        <taxon>Pterygota</taxon>
        <taxon>Neoptera</taxon>
        <taxon>Endopterygota</taxon>
        <taxon>Hymenoptera</taxon>
        <taxon>Apocrita</taxon>
        <taxon>Aculeata</taxon>
        <taxon>Vespoidea</taxon>
        <taxon>Vespidae</taxon>
        <taxon>Vespinae</taxon>
        <taxon>Vespula</taxon>
    </lineage>
</organism>
<feature type="region of interest" description="Disordered" evidence="1">
    <location>
        <begin position="1"/>
        <end position="82"/>
    </location>
</feature>
<feature type="compositionally biased region" description="Basic and acidic residues" evidence="1">
    <location>
        <begin position="70"/>
        <end position="82"/>
    </location>
</feature>
<dbReference type="Proteomes" id="UP000600918">
    <property type="component" value="Unassembled WGS sequence"/>
</dbReference>
<feature type="compositionally biased region" description="Basic and acidic residues" evidence="1">
    <location>
        <begin position="1"/>
        <end position="18"/>
    </location>
</feature>
<gene>
    <name evidence="2" type="ORF">H0235_004898</name>
</gene>
<dbReference type="EMBL" id="JACSDY010000003">
    <property type="protein sequence ID" value="KAF7431974.1"/>
    <property type="molecule type" value="Genomic_DNA"/>
</dbReference>
<reference evidence="2" key="1">
    <citation type="journal article" date="2020" name="G3 (Bethesda)">
        <title>High-Quality Assemblies for Three Invasive Social Wasps from the &lt;i&gt;Vespula&lt;/i&gt; Genus.</title>
        <authorList>
            <person name="Harrop T.W.R."/>
            <person name="Guhlin J."/>
            <person name="McLaughlin G.M."/>
            <person name="Permina E."/>
            <person name="Stockwell P."/>
            <person name="Gilligan J."/>
            <person name="Le Lec M.F."/>
            <person name="Gruber M.A.M."/>
            <person name="Quinn O."/>
            <person name="Lovegrove M."/>
            <person name="Duncan E.J."/>
            <person name="Remnant E.J."/>
            <person name="Van Eeckhoven J."/>
            <person name="Graham B."/>
            <person name="Knapp R.A."/>
            <person name="Langford K.W."/>
            <person name="Kronenberg Z."/>
            <person name="Press M.O."/>
            <person name="Eacker S.M."/>
            <person name="Wilson-Rankin E.E."/>
            <person name="Purcell J."/>
            <person name="Lester P.J."/>
            <person name="Dearden P.K."/>
        </authorList>
    </citation>
    <scope>NUCLEOTIDE SEQUENCE</scope>
    <source>
        <strain evidence="2">Volc-1</strain>
    </source>
</reference>
<evidence type="ECO:0000256" key="1">
    <source>
        <dbReference type="SAM" id="MobiDB-lite"/>
    </source>
</evidence>
<dbReference type="AlphaFoldDB" id="A0A834UD54"/>
<name>A0A834UD54_VESPE</name>
<evidence type="ECO:0000313" key="3">
    <source>
        <dbReference type="Proteomes" id="UP000600918"/>
    </source>
</evidence>